<feature type="region of interest" description="Disordered" evidence="1">
    <location>
        <begin position="148"/>
        <end position="168"/>
    </location>
</feature>
<evidence type="ECO:0000313" key="2">
    <source>
        <dbReference type="EMBL" id="QCD60279.1"/>
    </source>
</evidence>
<reference evidence="2 3" key="1">
    <citation type="submission" date="2017-06" db="EMBL/GenBank/DDBJ databases">
        <title>Complete Genome Sequence of Streptomyces hawaiiensis NRRL 15010 and insights into acyldepsipeptides biosynthesis.</title>
        <authorList>
            <person name="Mariita R.M."/>
            <person name="Sello J.K."/>
        </authorList>
    </citation>
    <scope>NUCLEOTIDE SEQUENCE [LARGE SCALE GENOMIC DNA]</scope>
    <source>
        <strain evidence="2 3">ATCC 12236</strain>
    </source>
</reference>
<dbReference type="SUPFAM" id="SSF52833">
    <property type="entry name" value="Thioredoxin-like"/>
    <property type="match status" value="1"/>
</dbReference>
<dbReference type="EMBL" id="CP021978">
    <property type="protein sequence ID" value="QCD60279.1"/>
    <property type="molecule type" value="Genomic_DNA"/>
</dbReference>
<dbReference type="Gene3D" id="3.40.30.10">
    <property type="entry name" value="Glutaredoxin"/>
    <property type="match status" value="1"/>
</dbReference>
<evidence type="ECO:0000313" key="3">
    <source>
        <dbReference type="Proteomes" id="UP000495940"/>
    </source>
</evidence>
<dbReference type="Proteomes" id="UP000495940">
    <property type="component" value="Chromosome"/>
</dbReference>
<protein>
    <submittedName>
        <fullName evidence="2">Uncharacterized protein</fullName>
    </submittedName>
</protein>
<proteinExistence type="predicted"/>
<dbReference type="InterPro" id="IPR036249">
    <property type="entry name" value="Thioredoxin-like_sf"/>
</dbReference>
<dbReference type="KEGG" id="shaw:CEB94_40220"/>
<organism evidence="2 3">
    <name type="scientific">Streptomyces hawaiiensis</name>
    <dbReference type="NCBI Taxonomy" id="67305"/>
    <lineage>
        <taxon>Bacteria</taxon>
        <taxon>Bacillati</taxon>
        <taxon>Actinomycetota</taxon>
        <taxon>Actinomycetes</taxon>
        <taxon>Kitasatosporales</taxon>
        <taxon>Streptomycetaceae</taxon>
        <taxon>Streptomyces</taxon>
    </lineage>
</organism>
<keyword evidence="3" id="KW-1185">Reference proteome</keyword>
<accession>A0A6G5RR04</accession>
<evidence type="ECO:0000256" key="1">
    <source>
        <dbReference type="SAM" id="MobiDB-lite"/>
    </source>
</evidence>
<sequence>MTDADPVRTVLAARTSAAAAVLVIALRGGHWPYSCGLAGVVRRLAPRLSAAGAEVLLLASETPGTRQAISAAWRLPFPWVPDVAVEAVARELGAWDQASGRVLDGLGLLGPDGAWILRQDFDDPSGTGSPEDVLAALRRAALAPVPALPSAGAEGPASGTPAPADGTLVRDPGQAAEILRRALAGADHLARRLPPASAAAANAERTRLRLALYLQSVQDLVPASCPA</sequence>
<dbReference type="AlphaFoldDB" id="A0A6G5RR04"/>
<name>A0A6G5RR04_9ACTN</name>
<gene>
    <name evidence="2" type="ORF">CEB94_40220</name>
</gene>